<evidence type="ECO:0000313" key="4">
    <source>
        <dbReference type="Proteomes" id="UP000054097"/>
    </source>
</evidence>
<dbReference type="PANTHER" id="PTHR11977">
    <property type="entry name" value="VILLIN"/>
    <property type="match status" value="1"/>
</dbReference>
<dbReference type="SMART" id="SM00262">
    <property type="entry name" value="GEL"/>
    <property type="match status" value="3"/>
</dbReference>
<feature type="domain" description="Gelsolin-like" evidence="2">
    <location>
        <begin position="204"/>
        <end position="260"/>
    </location>
</feature>
<reference evidence="4" key="2">
    <citation type="submission" date="2015-01" db="EMBL/GenBank/DDBJ databases">
        <title>Evolutionary Origins and Diversification of the Mycorrhizal Mutualists.</title>
        <authorList>
            <consortium name="DOE Joint Genome Institute"/>
            <consortium name="Mycorrhizal Genomics Consortium"/>
            <person name="Kohler A."/>
            <person name="Kuo A."/>
            <person name="Nagy L.G."/>
            <person name="Floudas D."/>
            <person name="Copeland A."/>
            <person name="Barry K.W."/>
            <person name="Cichocki N."/>
            <person name="Veneault-Fourrey C."/>
            <person name="LaButti K."/>
            <person name="Lindquist E.A."/>
            <person name="Lipzen A."/>
            <person name="Lundell T."/>
            <person name="Morin E."/>
            <person name="Murat C."/>
            <person name="Riley R."/>
            <person name="Ohm R."/>
            <person name="Sun H."/>
            <person name="Tunlid A."/>
            <person name="Henrissat B."/>
            <person name="Grigoriev I.V."/>
            <person name="Hibbett D.S."/>
            <person name="Martin F."/>
        </authorList>
    </citation>
    <scope>NUCLEOTIDE SEQUENCE [LARGE SCALE GENOMIC DNA]</scope>
    <source>
        <strain evidence="4">MAFF 305830</strain>
    </source>
</reference>
<organism evidence="3 4">
    <name type="scientific">Serendipita vermifera MAFF 305830</name>
    <dbReference type="NCBI Taxonomy" id="933852"/>
    <lineage>
        <taxon>Eukaryota</taxon>
        <taxon>Fungi</taxon>
        <taxon>Dikarya</taxon>
        <taxon>Basidiomycota</taxon>
        <taxon>Agaricomycotina</taxon>
        <taxon>Agaricomycetes</taxon>
        <taxon>Sebacinales</taxon>
        <taxon>Serendipitaceae</taxon>
        <taxon>Serendipita</taxon>
    </lineage>
</organism>
<dbReference type="EMBL" id="KN824291">
    <property type="protein sequence ID" value="KIM28723.1"/>
    <property type="molecule type" value="Genomic_DNA"/>
</dbReference>
<evidence type="ECO:0000313" key="3">
    <source>
        <dbReference type="EMBL" id="KIM28723.1"/>
    </source>
</evidence>
<dbReference type="InterPro" id="IPR007123">
    <property type="entry name" value="Gelsolin-like_dom"/>
</dbReference>
<gene>
    <name evidence="3" type="ORF">M408DRAFT_329183</name>
</gene>
<evidence type="ECO:0000259" key="2">
    <source>
        <dbReference type="Pfam" id="PF00626"/>
    </source>
</evidence>
<feature type="domain" description="Gelsolin-like" evidence="2">
    <location>
        <begin position="66"/>
        <end position="138"/>
    </location>
</feature>
<dbReference type="GO" id="GO:0051015">
    <property type="term" value="F:actin filament binding"/>
    <property type="evidence" value="ECO:0007669"/>
    <property type="project" value="InterPro"/>
</dbReference>
<dbReference type="OrthoDB" id="6375767at2759"/>
<dbReference type="InterPro" id="IPR007122">
    <property type="entry name" value="Villin/Gelsolin"/>
</dbReference>
<dbReference type="PANTHER" id="PTHR11977:SF130">
    <property type="entry name" value="SEVERIN"/>
    <property type="match status" value="1"/>
</dbReference>
<dbReference type="GO" id="GO:0005737">
    <property type="term" value="C:cytoplasm"/>
    <property type="evidence" value="ECO:0007669"/>
    <property type="project" value="TreeGrafter"/>
</dbReference>
<reference evidence="3 4" key="1">
    <citation type="submission" date="2014-04" db="EMBL/GenBank/DDBJ databases">
        <authorList>
            <consortium name="DOE Joint Genome Institute"/>
            <person name="Kuo A."/>
            <person name="Zuccaro A."/>
            <person name="Kohler A."/>
            <person name="Nagy L.G."/>
            <person name="Floudas D."/>
            <person name="Copeland A."/>
            <person name="Barry K.W."/>
            <person name="Cichocki N."/>
            <person name="Veneault-Fourrey C."/>
            <person name="LaButti K."/>
            <person name="Lindquist E.A."/>
            <person name="Lipzen A."/>
            <person name="Lundell T."/>
            <person name="Morin E."/>
            <person name="Murat C."/>
            <person name="Sun H."/>
            <person name="Tunlid A."/>
            <person name="Henrissat B."/>
            <person name="Grigoriev I.V."/>
            <person name="Hibbett D.S."/>
            <person name="Martin F."/>
            <person name="Nordberg H.P."/>
            <person name="Cantor M.N."/>
            <person name="Hua S.X."/>
        </authorList>
    </citation>
    <scope>NUCLEOTIDE SEQUENCE [LARGE SCALE GENOMIC DNA]</scope>
    <source>
        <strain evidence="3 4">MAFF 305830</strain>
    </source>
</reference>
<dbReference type="InterPro" id="IPR029006">
    <property type="entry name" value="ADF-H/Gelsolin-like_dom_sf"/>
</dbReference>
<sequence>MAHLTKPTQYKIEDSNIALLGSDLEKRVREHAGDTEPAWESAGKAVGTQVWRIEQFHVKAWKQPGEFFDGDSYIVLHTYKKDPNAEALSYDLHFWLGENTSQDEAGTAAYKTVELDDHLGGTPVEYREVQDYESPRFLSYFPKFMVLHGGTASGFRHVTEAPPLNLFNFYHISASKPASTGVNKPANLIVRQVTNGYQKAIKRYPNDVFVLDKGREIWQWNSKKSSGKEKFKAAEFVRTIIDARKHEPVLKVFDEGGSGANRFLSELTEDHAHPSNADASGTESEADTPLVTPATSAPSSPVLYRLSDASGQVEFTQVVDLQGAGPTPTLADFDSADAYVLDDSTDPDVPAVYAWIGKSSSVVERKNAVQYAQNYLWGLNGGAQGGGKKRSSTSIVRLTQGNESSRFLKVVGARA</sequence>
<dbReference type="GO" id="GO:0015629">
    <property type="term" value="C:actin cytoskeleton"/>
    <property type="evidence" value="ECO:0007669"/>
    <property type="project" value="TreeGrafter"/>
</dbReference>
<dbReference type="GO" id="GO:0008154">
    <property type="term" value="P:actin polymerization or depolymerization"/>
    <property type="evidence" value="ECO:0007669"/>
    <property type="project" value="TreeGrafter"/>
</dbReference>
<name>A0A0C2WRD1_SERVB</name>
<evidence type="ECO:0000256" key="1">
    <source>
        <dbReference type="SAM" id="MobiDB-lite"/>
    </source>
</evidence>
<dbReference type="Pfam" id="PF00626">
    <property type="entry name" value="Gelsolin"/>
    <property type="match status" value="3"/>
</dbReference>
<dbReference type="CDD" id="cd11290">
    <property type="entry name" value="gelsolin_S1_like"/>
    <property type="match status" value="1"/>
</dbReference>
<dbReference type="AlphaFoldDB" id="A0A0C2WRD1"/>
<proteinExistence type="predicted"/>
<dbReference type="Gene3D" id="3.40.20.10">
    <property type="entry name" value="Severin"/>
    <property type="match status" value="3"/>
</dbReference>
<accession>A0A0C2WRD1</accession>
<keyword evidence="4" id="KW-1185">Reference proteome</keyword>
<dbReference type="HOGENOM" id="CLU_002568_0_1_1"/>
<dbReference type="STRING" id="933852.A0A0C2WRD1"/>
<protein>
    <recommendedName>
        <fullName evidence="2">Gelsolin-like domain-containing protein</fullName>
    </recommendedName>
</protein>
<dbReference type="SUPFAM" id="SSF55753">
    <property type="entry name" value="Actin depolymerizing proteins"/>
    <property type="match status" value="3"/>
</dbReference>
<dbReference type="Proteomes" id="UP000054097">
    <property type="component" value="Unassembled WGS sequence"/>
</dbReference>
<feature type="region of interest" description="Disordered" evidence="1">
    <location>
        <begin position="272"/>
        <end position="297"/>
    </location>
</feature>
<feature type="domain" description="Gelsolin-like" evidence="2">
    <location>
        <begin position="329"/>
        <end position="408"/>
    </location>
</feature>